<dbReference type="GO" id="GO:0005524">
    <property type="term" value="F:ATP binding"/>
    <property type="evidence" value="ECO:0007669"/>
    <property type="project" value="UniProtKB-KW"/>
</dbReference>
<dbReference type="GO" id="GO:0016887">
    <property type="term" value="F:ATP hydrolysis activity"/>
    <property type="evidence" value="ECO:0007669"/>
    <property type="project" value="InterPro"/>
</dbReference>
<dbReference type="GO" id="GO:0006508">
    <property type="term" value="P:proteolysis"/>
    <property type="evidence" value="ECO:0007669"/>
    <property type="project" value="InterPro"/>
</dbReference>
<feature type="transmembrane region" description="Helical" evidence="7">
    <location>
        <begin position="198"/>
        <end position="216"/>
    </location>
</feature>
<reference evidence="11 14" key="2">
    <citation type="submission" date="2018-01" db="EMBL/GenBank/DDBJ databases">
        <title>Complete genome sequence of Caulobacter flavus RHGG3.</title>
        <authorList>
            <person name="Yang E."/>
        </authorList>
    </citation>
    <scope>NUCLEOTIDE SEQUENCE [LARGE SCALE GENOMIC DNA]</scope>
    <source>
        <strain evidence="11 14">RHGG3</strain>
    </source>
</reference>
<evidence type="ECO:0000259" key="10">
    <source>
        <dbReference type="PROSITE" id="PS50990"/>
    </source>
</evidence>
<dbReference type="GO" id="GO:0008233">
    <property type="term" value="F:peptidase activity"/>
    <property type="evidence" value="ECO:0007669"/>
    <property type="project" value="InterPro"/>
</dbReference>
<dbReference type="InterPro" id="IPR005074">
    <property type="entry name" value="Peptidase_C39"/>
</dbReference>
<dbReference type="EMBL" id="CP026100">
    <property type="protein sequence ID" value="AYV48591.1"/>
    <property type="molecule type" value="Genomic_DNA"/>
</dbReference>
<evidence type="ECO:0000256" key="1">
    <source>
        <dbReference type="ARBA" id="ARBA00004651"/>
    </source>
</evidence>
<dbReference type="Pfam" id="PF03412">
    <property type="entry name" value="Peptidase_C39"/>
    <property type="match status" value="1"/>
</dbReference>
<evidence type="ECO:0000256" key="3">
    <source>
        <dbReference type="ARBA" id="ARBA00022741"/>
    </source>
</evidence>
<dbReference type="Gene3D" id="1.20.1560.10">
    <property type="entry name" value="ABC transporter type 1, transmembrane domain"/>
    <property type="match status" value="1"/>
</dbReference>
<evidence type="ECO:0000256" key="4">
    <source>
        <dbReference type="ARBA" id="ARBA00022840"/>
    </source>
</evidence>
<dbReference type="InterPro" id="IPR036640">
    <property type="entry name" value="ABC1_TM_sf"/>
</dbReference>
<dbReference type="Pfam" id="PF00005">
    <property type="entry name" value="ABC_tran"/>
    <property type="match status" value="1"/>
</dbReference>
<dbReference type="OrthoDB" id="5288404at2"/>
<keyword evidence="2 7" id="KW-0812">Transmembrane</keyword>
<dbReference type="PROSITE" id="PS50893">
    <property type="entry name" value="ABC_TRANSPORTER_2"/>
    <property type="match status" value="1"/>
</dbReference>
<dbReference type="Proteomes" id="UP000234483">
    <property type="component" value="Unassembled WGS sequence"/>
</dbReference>
<dbReference type="PANTHER" id="PTHR24221:SF606">
    <property type="entry name" value="COLICIN V SECRETION-PROCESSING ATP-BINDING PROTEIN"/>
    <property type="match status" value="1"/>
</dbReference>
<feature type="transmembrane region" description="Helical" evidence="7">
    <location>
        <begin position="300"/>
        <end position="319"/>
    </location>
</feature>
<dbReference type="SUPFAM" id="SSF90123">
    <property type="entry name" value="ABC transporter transmembrane region"/>
    <property type="match status" value="1"/>
</dbReference>
<keyword evidence="14" id="KW-1185">Reference proteome</keyword>
<evidence type="ECO:0000313" key="13">
    <source>
        <dbReference type="Proteomes" id="UP000234483"/>
    </source>
</evidence>
<dbReference type="Proteomes" id="UP000281192">
    <property type="component" value="Chromosome"/>
</dbReference>
<dbReference type="PROSITE" id="PS50929">
    <property type="entry name" value="ABC_TM1F"/>
    <property type="match status" value="1"/>
</dbReference>
<dbReference type="RefSeq" id="WP_101714649.1">
    <property type="nucleotide sequence ID" value="NZ_CP026100.1"/>
</dbReference>
<keyword evidence="4 12" id="KW-0067">ATP-binding</keyword>
<proteinExistence type="predicted"/>
<evidence type="ECO:0000313" key="11">
    <source>
        <dbReference type="EMBL" id="AYV48591.1"/>
    </source>
</evidence>
<evidence type="ECO:0000256" key="5">
    <source>
        <dbReference type="ARBA" id="ARBA00022989"/>
    </source>
</evidence>
<dbReference type="GO" id="GO:0034040">
    <property type="term" value="F:ATPase-coupled lipid transmembrane transporter activity"/>
    <property type="evidence" value="ECO:0007669"/>
    <property type="project" value="TreeGrafter"/>
</dbReference>
<dbReference type="PROSITE" id="PS00211">
    <property type="entry name" value="ABC_TRANSPORTER_1"/>
    <property type="match status" value="1"/>
</dbReference>
<feature type="domain" description="ABC transmembrane type-1" evidence="9">
    <location>
        <begin position="166"/>
        <end position="444"/>
    </location>
</feature>
<feature type="transmembrane region" description="Helical" evidence="7">
    <location>
        <begin position="166"/>
        <end position="183"/>
    </location>
</feature>
<evidence type="ECO:0000313" key="14">
    <source>
        <dbReference type="Proteomes" id="UP000281192"/>
    </source>
</evidence>
<dbReference type="InterPro" id="IPR027417">
    <property type="entry name" value="P-loop_NTPase"/>
</dbReference>
<dbReference type="Gene3D" id="3.40.50.300">
    <property type="entry name" value="P-loop containing nucleotide triphosphate hydrolases"/>
    <property type="match status" value="1"/>
</dbReference>
<protein>
    <submittedName>
        <fullName evidence="12">ABC transporter ATP-binding protein</fullName>
    </submittedName>
</protein>
<keyword evidence="3" id="KW-0547">Nucleotide-binding</keyword>
<reference evidence="12 13" key="1">
    <citation type="submission" date="2017-12" db="EMBL/GenBank/DDBJ databases">
        <title>The genome sequence of Caulobacter flavus CGMCC1 15093.</title>
        <authorList>
            <person name="Gao J."/>
            <person name="Mao X."/>
            <person name="Sun J."/>
        </authorList>
    </citation>
    <scope>NUCLEOTIDE SEQUENCE [LARGE SCALE GENOMIC DNA]</scope>
    <source>
        <strain evidence="12 13">CGMCC1 15093</strain>
    </source>
</reference>
<evidence type="ECO:0000256" key="2">
    <source>
        <dbReference type="ARBA" id="ARBA00022692"/>
    </source>
</evidence>
<organism evidence="12 13">
    <name type="scientific">Caulobacter flavus</name>
    <dbReference type="NCBI Taxonomy" id="1679497"/>
    <lineage>
        <taxon>Bacteria</taxon>
        <taxon>Pseudomonadati</taxon>
        <taxon>Pseudomonadota</taxon>
        <taxon>Alphaproteobacteria</taxon>
        <taxon>Caulobacterales</taxon>
        <taxon>Caulobacteraceae</taxon>
        <taxon>Caulobacter</taxon>
    </lineage>
</organism>
<dbReference type="InterPro" id="IPR039421">
    <property type="entry name" value="Type_1_exporter"/>
</dbReference>
<evidence type="ECO:0000313" key="12">
    <source>
        <dbReference type="EMBL" id="PLR08693.1"/>
    </source>
</evidence>
<feature type="transmembrane region" description="Helical" evidence="7">
    <location>
        <begin position="272"/>
        <end position="294"/>
    </location>
</feature>
<dbReference type="EMBL" id="PJRQ01000041">
    <property type="protein sequence ID" value="PLR08693.1"/>
    <property type="molecule type" value="Genomic_DNA"/>
</dbReference>
<dbReference type="Gene3D" id="3.90.70.10">
    <property type="entry name" value="Cysteine proteinases"/>
    <property type="match status" value="1"/>
</dbReference>
<dbReference type="KEGG" id="cfh:C1707_21300"/>
<dbReference type="InterPro" id="IPR003439">
    <property type="entry name" value="ABC_transporter-like_ATP-bd"/>
</dbReference>
<keyword evidence="5 7" id="KW-1133">Transmembrane helix</keyword>
<dbReference type="CDD" id="cd18567">
    <property type="entry name" value="ABC_6TM_CvaB_RaxB_like"/>
    <property type="match status" value="1"/>
</dbReference>
<dbReference type="PANTHER" id="PTHR24221">
    <property type="entry name" value="ATP-BINDING CASSETTE SUB-FAMILY B"/>
    <property type="match status" value="1"/>
</dbReference>
<evidence type="ECO:0000259" key="8">
    <source>
        <dbReference type="PROSITE" id="PS50893"/>
    </source>
</evidence>
<dbReference type="GO" id="GO:0005886">
    <property type="term" value="C:plasma membrane"/>
    <property type="evidence" value="ECO:0007669"/>
    <property type="project" value="UniProtKB-SubCell"/>
</dbReference>
<accession>A0A2N5CP10</accession>
<sequence length="705" mass="77552">MKMFSDFRHFRQIERAECGLMCVGIVSELLGARLDASALRRKHPVSVHGLTLRQVCEIASTWSMECRPVRCELEDLTQLALPAILHWKLDHFVVLTRVSSGRAWIVDPACGRTTVSLSELSRAFTGIAVEIRRSTNFRKRSQISPLNLLSLVQPDRRIPGSLMQTVILSVIMQAYVIATPFYIQTAVDDAGLKGDHDLLLTLALGFGLFAIFNAVAEAMRGIVLQQLTSILTWGMSRKLFRHMVRLPLPWFQRRKLADALTRFDSLTPIKSLIANGFVMSIVDGALSIVTLVMMVMFSPLLTAVAGVGIAATLVLKLALIPATLKLGAASLNASIAEQGNRIETLRSMQTIKLMAAEEEREIQWSNRLAEVVKANQANGLVNVGLTAGGRLIDALTYVALIYIATREVISGATTIGLMYAFLSYRSQFSARIQNLLDQFVNWRLLDMHTHRLADIVLQATDPLVENQAQCSASIKGHIELRSVAYGFSNDKFVLKDVNLTVEPGEFIAIIGASGMGKSTLLKVLCGLYLPTRGEVRLDGRPLSFWGAQAARRAFGVVMQDDELLSGSIAENVAFFDERIDMDRVWDCLRRASVADEIASLPMQANTLIGDMGASISSGQKQRLLVARALYREAKVLIFDEATSHLDPINEQRVSEAIAKSGVSRIVVAHRRETLASADRIYVLNDGRLVKVADRSAPASQLAAEV</sequence>
<name>A0A2N5CP10_9CAUL</name>
<dbReference type="Pfam" id="PF00664">
    <property type="entry name" value="ABC_membrane"/>
    <property type="match status" value="1"/>
</dbReference>
<comment type="subcellular location">
    <subcellularLocation>
        <location evidence="1">Cell membrane</location>
        <topology evidence="1">Multi-pass membrane protein</topology>
    </subcellularLocation>
</comment>
<dbReference type="PROSITE" id="PS50990">
    <property type="entry name" value="PEPTIDASE_C39"/>
    <property type="match status" value="1"/>
</dbReference>
<gene>
    <name evidence="11" type="ORF">C1707_21300</name>
    <name evidence="12" type="ORF">CFHF_19765</name>
</gene>
<evidence type="ECO:0000256" key="6">
    <source>
        <dbReference type="ARBA" id="ARBA00023136"/>
    </source>
</evidence>
<evidence type="ECO:0000259" key="9">
    <source>
        <dbReference type="PROSITE" id="PS50929"/>
    </source>
</evidence>
<keyword evidence="6 7" id="KW-0472">Membrane</keyword>
<feature type="domain" description="ABC transporter" evidence="8">
    <location>
        <begin position="478"/>
        <end position="705"/>
    </location>
</feature>
<dbReference type="InterPro" id="IPR017871">
    <property type="entry name" value="ABC_transporter-like_CS"/>
</dbReference>
<dbReference type="SUPFAM" id="SSF52540">
    <property type="entry name" value="P-loop containing nucleoside triphosphate hydrolases"/>
    <property type="match status" value="1"/>
</dbReference>
<dbReference type="InterPro" id="IPR011527">
    <property type="entry name" value="ABC1_TM_dom"/>
</dbReference>
<feature type="domain" description="Peptidase C39" evidence="10">
    <location>
        <begin position="12"/>
        <end position="131"/>
    </location>
</feature>
<dbReference type="GO" id="GO:0140359">
    <property type="term" value="F:ABC-type transporter activity"/>
    <property type="evidence" value="ECO:0007669"/>
    <property type="project" value="InterPro"/>
</dbReference>
<evidence type="ECO:0000256" key="7">
    <source>
        <dbReference type="SAM" id="Phobius"/>
    </source>
</evidence>
<dbReference type="InterPro" id="IPR003593">
    <property type="entry name" value="AAA+_ATPase"/>
</dbReference>
<dbReference type="AlphaFoldDB" id="A0A2N5CP10"/>
<dbReference type="SMART" id="SM00382">
    <property type="entry name" value="AAA"/>
    <property type="match status" value="1"/>
</dbReference>